<dbReference type="PROSITE" id="PS50850">
    <property type="entry name" value="MFS"/>
    <property type="match status" value="1"/>
</dbReference>
<feature type="transmembrane region" description="Helical" evidence="4">
    <location>
        <begin position="88"/>
        <end position="107"/>
    </location>
</feature>
<accession>A0ABW5DE49</accession>
<dbReference type="InterPro" id="IPR036259">
    <property type="entry name" value="MFS_trans_sf"/>
</dbReference>
<comment type="caution">
    <text evidence="6">The sequence shown here is derived from an EMBL/GenBank/DDBJ whole genome shotgun (WGS) entry which is preliminary data.</text>
</comment>
<reference evidence="7" key="1">
    <citation type="journal article" date="2019" name="Int. J. Syst. Evol. Microbiol.">
        <title>The Global Catalogue of Microorganisms (GCM) 10K type strain sequencing project: providing services to taxonomists for standard genome sequencing and annotation.</title>
        <authorList>
            <consortium name="The Broad Institute Genomics Platform"/>
            <consortium name="The Broad Institute Genome Sequencing Center for Infectious Disease"/>
            <person name="Wu L."/>
            <person name="Ma J."/>
        </authorList>
    </citation>
    <scope>NUCLEOTIDE SEQUENCE [LARGE SCALE GENOMIC DNA]</scope>
    <source>
        <strain evidence="7">KCTC 23707</strain>
    </source>
</reference>
<proteinExistence type="predicted"/>
<gene>
    <name evidence="6" type="ORF">ACFSMZ_04215</name>
</gene>
<evidence type="ECO:0000256" key="2">
    <source>
        <dbReference type="ARBA" id="ARBA00022989"/>
    </source>
</evidence>
<feature type="transmembrane region" description="Helical" evidence="4">
    <location>
        <begin position="176"/>
        <end position="195"/>
    </location>
</feature>
<dbReference type="InterPro" id="IPR020846">
    <property type="entry name" value="MFS_dom"/>
</dbReference>
<feature type="transmembrane region" description="Helical" evidence="4">
    <location>
        <begin position="374"/>
        <end position="396"/>
    </location>
</feature>
<name>A0ABW5DE49_9HYPH</name>
<evidence type="ECO:0000256" key="4">
    <source>
        <dbReference type="SAM" id="Phobius"/>
    </source>
</evidence>
<evidence type="ECO:0000313" key="7">
    <source>
        <dbReference type="Proteomes" id="UP001597373"/>
    </source>
</evidence>
<keyword evidence="2 4" id="KW-1133">Transmembrane helix</keyword>
<evidence type="ECO:0000259" key="5">
    <source>
        <dbReference type="PROSITE" id="PS50850"/>
    </source>
</evidence>
<feature type="transmembrane region" description="Helical" evidence="4">
    <location>
        <begin position="58"/>
        <end position="76"/>
    </location>
</feature>
<feature type="transmembrane region" description="Helical" evidence="4">
    <location>
        <begin position="20"/>
        <end position="46"/>
    </location>
</feature>
<dbReference type="CDD" id="cd17355">
    <property type="entry name" value="MFS_YcxA_like"/>
    <property type="match status" value="1"/>
</dbReference>
<dbReference type="Gene3D" id="1.20.1250.20">
    <property type="entry name" value="MFS general substrate transporter like domains"/>
    <property type="match status" value="2"/>
</dbReference>
<dbReference type="PANTHER" id="PTHR11360:SF290">
    <property type="entry name" value="MONOCARBOXYLATE MFS PERMEASE"/>
    <property type="match status" value="1"/>
</dbReference>
<keyword evidence="7" id="KW-1185">Reference proteome</keyword>
<dbReference type="InterPro" id="IPR050327">
    <property type="entry name" value="Proton-linked_MCT"/>
</dbReference>
<feature type="domain" description="Major facilitator superfamily (MFS) profile" evidence="5">
    <location>
        <begin position="22"/>
        <end position="400"/>
    </location>
</feature>
<feature type="transmembrane region" description="Helical" evidence="4">
    <location>
        <begin position="345"/>
        <end position="368"/>
    </location>
</feature>
<keyword evidence="1 4" id="KW-0812">Transmembrane</keyword>
<feature type="transmembrane region" description="Helical" evidence="4">
    <location>
        <begin position="113"/>
        <end position="132"/>
    </location>
</feature>
<feature type="transmembrane region" description="Helical" evidence="4">
    <location>
        <begin position="144"/>
        <end position="164"/>
    </location>
</feature>
<keyword evidence="3 4" id="KW-0472">Membrane</keyword>
<dbReference type="Pfam" id="PF07690">
    <property type="entry name" value="MFS_1"/>
    <property type="match status" value="1"/>
</dbReference>
<dbReference type="PANTHER" id="PTHR11360">
    <property type="entry name" value="MONOCARBOXYLATE TRANSPORTER"/>
    <property type="match status" value="1"/>
</dbReference>
<evidence type="ECO:0000313" key="6">
    <source>
        <dbReference type="EMBL" id="MFD2258965.1"/>
    </source>
</evidence>
<dbReference type="EMBL" id="JBHUIR010000017">
    <property type="protein sequence ID" value="MFD2258965.1"/>
    <property type="molecule type" value="Genomic_DNA"/>
</dbReference>
<feature type="transmembrane region" description="Helical" evidence="4">
    <location>
        <begin position="311"/>
        <end position="333"/>
    </location>
</feature>
<feature type="transmembrane region" description="Helical" evidence="4">
    <location>
        <begin position="216"/>
        <end position="238"/>
    </location>
</feature>
<protein>
    <submittedName>
        <fullName evidence="6">MFS transporter</fullName>
    </submittedName>
</protein>
<evidence type="ECO:0000256" key="1">
    <source>
        <dbReference type="ARBA" id="ARBA00022692"/>
    </source>
</evidence>
<sequence>MLQKSHELAEQRRPDDIHAWIRLGICLIFGTVCGVGMWSMVVVLPAVQADFGVQRADVSLAFGTTMVGFGLGNAFIGRYVDRFGTTVPLLMGSLLLGGGYLLSSYAMSYTTFALLQVAVGLGAASGFGPIIADISHWFVRRRGIAMATAATGNYIAGAVWPTIIETIMSASGWRTAFFTIGIVCMCLMIPLALLLRARPPLAHTAEVNQPRLATRFAPRTLQLILALAGIACCVAMAMPQVHIVAYCVDLGFGVARGAEMLSLMLFGGIFSRLAFGLLSDRIGGVRTLLVSSTLQCAALILYLPFDGLTSLYIVSLIFGLSQGGIVSTYALIIREYLPAREAGQRVGLVILATVVGMALGGWMSGWIYDVTGSYTAAFLNGIAWNILNIALMLLILSGNVRSPRVVAAQ</sequence>
<feature type="transmembrane region" description="Helical" evidence="4">
    <location>
        <begin position="287"/>
        <end position="305"/>
    </location>
</feature>
<dbReference type="SUPFAM" id="SSF103473">
    <property type="entry name" value="MFS general substrate transporter"/>
    <property type="match status" value="1"/>
</dbReference>
<organism evidence="6 7">
    <name type="scientific">Chelativorans composti</name>
    <dbReference type="NCBI Taxonomy" id="768533"/>
    <lineage>
        <taxon>Bacteria</taxon>
        <taxon>Pseudomonadati</taxon>
        <taxon>Pseudomonadota</taxon>
        <taxon>Alphaproteobacteria</taxon>
        <taxon>Hyphomicrobiales</taxon>
        <taxon>Phyllobacteriaceae</taxon>
        <taxon>Chelativorans</taxon>
    </lineage>
</organism>
<evidence type="ECO:0000256" key="3">
    <source>
        <dbReference type="ARBA" id="ARBA00023136"/>
    </source>
</evidence>
<dbReference type="Proteomes" id="UP001597373">
    <property type="component" value="Unassembled WGS sequence"/>
</dbReference>
<dbReference type="InterPro" id="IPR011701">
    <property type="entry name" value="MFS"/>
</dbReference>
<feature type="transmembrane region" description="Helical" evidence="4">
    <location>
        <begin position="258"/>
        <end position="275"/>
    </location>
</feature>
<dbReference type="RefSeq" id="WP_345100262.1">
    <property type="nucleotide sequence ID" value="NZ_BAABGS010000074.1"/>
</dbReference>